<dbReference type="SUPFAM" id="SSF117892">
    <property type="entry name" value="Band 7/SPFH domain"/>
    <property type="match status" value="1"/>
</dbReference>
<dbReference type="Gene3D" id="6.10.250.2090">
    <property type="match status" value="1"/>
</dbReference>
<dbReference type="Gene3D" id="3.30.479.30">
    <property type="entry name" value="Band 7 domain"/>
    <property type="match status" value="1"/>
</dbReference>
<dbReference type="InterPro" id="IPR036013">
    <property type="entry name" value="Band_7/SPFH_dom_sf"/>
</dbReference>
<feature type="domain" description="Band 7" evidence="3">
    <location>
        <begin position="85"/>
        <end position="242"/>
    </location>
</feature>
<accession>A0A2U1JBQ1</accession>
<dbReference type="PANTHER" id="PTHR10264:SF19">
    <property type="entry name" value="AT06885P-RELATED"/>
    <property type="match status" value="1"/>
</dbReference>
<evidence type="ECO:0000256" key="2">
    <source>
        <dbReference type="SAM" id="MobiDB-lite"/>
    </source>
</evidence>
<feature type="region of interest" description="Disordered" evidence="2">
    <location>
        <begin position="318"/>
        <end position="343"/>
    </location>
</feature>
<keyword evidence="5" id="KW-1185">Reference proteome</keyword>
<evidence type="ECO:0000313" key="4">
    <source>
        <dbReference type="EMBL" id="PWA02516.1"/>
    </source>
</evidence>
<dbReference type="SMART" id="SM00244">
    <property type="entry name" value="PHB"/>
    <property type="match status" value="1"/>
</dbReference>
<dbReference type="Proteomes" id="UP000245591">
    <property type="component" value="Unassembled WGS sequence"/>
</dbReference>
<protein>
    <recommendedName>
        <fullName evidence="3">Band 7 domain-containing protein</fullName>
    </recommendedName>
</protein>
<proteinExistence type="inferred from homology"/>
<dbReference type="InterPro" id="IPR001972">
    <property type="entry name" value="Stomatin_HflK_fam"/>
</dbReference>
<sequence length="356" mass="39023">MSSQNPMKMPEPQNMDQINNNFGLNNFTTETVAEQPRGPILNFNPPKFGVSHHVSSDSAYEGMMNGIGNIIGTFGQIPLCFCCPNPFKVVRQGQIGLISRFGKYYKTVDPGLAYINPVTETIMRVDVKIQISLVHGIPIVTKDNVNIYIDSVLYWHILDPYLATFGVSDVEQALVERAQTTLRSVLGGRSLQDLIENRETISEAITEVIDNPSRQWGVKVESILIKDIKFSESLQQSLSSAATQKRIGESKVIAAQAEVDSAKLMREAAEILNTPAAMQIRYLETLQTMSKTAGTKVMFVPMSESGGMSGFGAHPMPLPGSGASLGKPEEYKTPKQGQSMSQGVKDAALFEQLTQM</sequence>
<dbReference type="CDD" id="cd13437">
    <property type="entry name" value="SPFH_alloslipin"/>
    <property type="match status" value="1"/>
</dbReference>
<dbReference type="PRINTS" id="PR00721">
    <property type="entry name" value="STOMATIN"/>
</dbReference>
<comment type="similarity">
    <text evidence="1">Belongs to the band 7/mec-2 family.</text>
</comment>
<dbReference type="InterPro" id="IPR001107">
    <property type="entry name" value="Band_7"/>
</dbReference>
<organism evidence="4 5">
    <name type="scientific">Smittium angustum</name>
    <dbReference type="NCBI Taxonomy" id="133377"/>
    <lineage>
        <taxon>Eukaryota</taxon>
        <taxon>Fungi</taxon>
        <taxon>Fungi incertae sedis</taxon>
        <taxon>Zoopagomycota</taxon>
        <taxon>Kickxellomycotina</taxon>
        <taxon>Harpellomycetes</taxon>
        <taxon>Harpellales</taxon>
        <taxon>Legeriomycetaceae</taxon>
        <taxon>Smittium</taxon>
    </lineage>
</organism>
<evidence type="ECO:0000259" key="3">
    <source>
        <dbReference type="SMART" id="SM00244"/>
    </source>
</evidence>
<dbReference type="GO" id="GO:0098552">
    <property type="term" value="C:side of membrane"/>
    <property type="evidence" value="ECO:0007669"/>
    <property type="project" value="UniProtKB-ARBA"/>
</dbReference>
<dbReference type="PANTHER" id="PTHR10264">
    <property type="entry name" value="BAND 7 PROTEIN-RELATED"/>
    <property type="match status" value="1"/>
</dbReference>
<dbReference type="FunFam" id="3.30.479.30:FF:000004">
    <property type="entry name" value="Putative membrane protease family, stomatin"/>
    <property type="match status" value="1"/>
</dbReference>
<evidence type="ECO:0000256" key="1">
    <source>
        <dbReference type="ARBA" id="ARBA00008164"/>
    </source>
</evidence>
<reference evidence="4 5" key="1">
    <citation type="journal article" date="2018" name="MBio">
        <title>Comparative Genomics Reveals the Core Gene Toolbox for the Fungus-Insect Symbiosis.</title>
        <authorList>
            <person name="Wang Y."/>
            <person name="Stata M."/>
            <person name="Wang W."/>
            <person name="Stajich J.E."/>
            <person name="White M.M."/>
            <person name="Moncalvo J.M."/>
        </authorList>
    </citation>
    <scope>NUCLEOTIDE SEQUENCE [LARGE SCALE GENOMIC DNA]</scope>
    <source>
        <strain evidence="4 5">AUS-126-30</strain>
    </source>
</reference>
<dbReference type="Pfam" id="PF01145">
    <property type="entry name" value="Band_7"/>
    <property type="match status" value="1"/>
</dbReference>
<name>A0A2U1JBQ1_SMIAN</name>
<comment type="caution">
    <text evidence="4">The sequence shown here is derived from an EMBL/GenBank/DDBJ whole genome shotgun (WGS) entry which is preliminary data.</text>
</comment>
<dbReference type="EMBL" id="MBFU01000073">
    <property type="protein sequence ID" value="PWA02516.1"/>
    <property type="molecule type" value="Genomic_DNA"/>
</dbReference>
<dbReference type="GO" id="GO:0005886">
    <property type="term" value="C:plasma membrane"/>
    <property type="evidence" value="ECO:0007669"/>
    <property type="project" value="InterPro"/>
</dbReference>
<gene>
    <name evidence="4" type="ORF">BB558_001390</name>
</gene>
<evidence type="ECO:0000313" key="5">
    <source>
        <dbReference type="Proteomes" id="UP000245591"/>
    </source>
</evidence>
<dbReference type="InterPro" id="IPR043202">
    <property type="entry name" value="Band-7_stomatin-like"/>
</dbReference>
<dbReference type="AlphaFoldDB" id="A0A2U1JBQ1"/>